<dbReference type="AlphaFoldDB" id="A0A518K8G7"/>
<gene>
    <name evidence="3" type="ORF">Spa11_22790</name>
</gene>
<feature type="domain" description="Ice-binding protein C-terminal" evidence="2">
    <location>
        <begin position="469"/>
        <end position="490"/>
    </location>
</feature>
<evidence type="ECO:0000313" key="3">
    <source>
        <dbReference type="EMBL" id="QDV74080.1"/>
    </source>
</evidence>
<keyword evidence="4" id="KW-1185">Reference proteome</keyword>
<dbReference type="RefSeq" id="WP_145112169.1">
    <property type="nucleotide sequence ID" value="NZ_CP036349.1"/>
</dbReference>
<feature type="chain" id="PRO_5021825775" evidence="1">
    <location>
        <begin position="23"/>
        <end position="492"/>
    </location>
</feature>
<protein>
    <submittedName>
        <fullName evidence="3">PEP-CTERM motif protein</fullName>
    </submittedName>
</protein>
<evidence type="ECO:0000313" key="4">
    <source>
        <dbReference type="Proteomes" id="UP000316426"/>
    </source>
</evidence>
<organism evidence="3 4">
    <name type="scientific">Botrimarina mediterranea</name>
    <dbReference type="NCBI Taxonomy" id="2528022"/>
    <lineage>
        <taxon>Bacteria</taxon>
        <taxon>Pseudomonadati</taxon>
        <taxon>Planctomycetota</taxon>
        <taxon>Planctomycetia</taxon>
        <taxon>Pirellulales</taxon>
        <taxon>Lacipirellulaceae</taxon>
        <taxon>Botrimarina</taxon>
    </lineage>
</organism>
<accession>A0A518K8G7</accession>
<dbReference type="EMBL" id="CP036349">
    <property type="protein sequence ID" value="QDV74080.1"/>
    <property type="molecule type" value="Genomic_DNA"/>
</dbReference>
<dbReference type="Proteomes" id="UP000316426">
    <property type="component" value="Chromosome"/>
</dbReference>
<dbReference type="KEGG" id="bmei:Spa11_22790"/>
<dbReference type="InterPro" id="IPR013424">
    <property type="entry name" value="Ice-binding_C"/>
</dbReference>
<sequence length="492" mass="50566" precursor="true">MILQRIQAAGFAVLLTAGAAHANTVAYWRFETGPADTNVIHLAGDDAGNTYSADIPDVSGNGHDLSAWITGGCCGYAYRSDVATGTIAATGATNNFSVQNTGGGPGMFTGPTGIGSITPSAFTIEASFRLENGGFRTIIGRDGTDVADQNRELAPVYLQAVPGNALAIKFADQEGFWHEAVSPAEILNTFAPPNTTEGDWYHASAVSDGSTLSLYLANATQGTGYQLVAQTDMTLSGSTNTAMATPAGDGGDWDAGNWTVGRGMYNGGHGDRAYGFIDEVRISDSAVSLSDMLHFAGGQNLSIEVNTSTGAVMLKNNSSGAVTLDYYEITSDAGALNQSSWNSMADQGVEVSPPGDYSGDGVVDAADYTVYRDGLGSTFAQADYDVWAANYGASAEDGYGWTEAGGSDANILSELLLDVAGTSLMPGESISLGAAYNTAVGGQDLEFSYGRPGSGLFVGGVTYVGAAATIPEPATLALVALGMAALGWRRTA</sequence>
<dbReference type="Pfam" id="PF07589">
    <property type="entry name" value="PEP-CTERM"/>
    <property type="match status" value="1"/>
</dbReference>
<keyword evidence="1" id="KW-0732">Signal</keyword>
<evidence type="ECO:0000256" key="1">
    <source>
        <dbReference type="SAM" id="SignalP"/>
    </source>
</evidence>
<dbReference type="SUPFAM" id="SSF49899">
    <property type="entry name" value="Concanavalin A-like lectins/glucanases"/>
    <property type="match status" value="1"/>
</dbReference>
<proteinExistence type="predicted"/>
<name>A0A518K8G7_9BACT</name>
<dbReference type="Gene3D" id="2.60.120.200">
    <property type="match status" value="1"/>
</dbReference>
<dbReference type="NCBIfam" id="TIGR02595">
    <property type="entry name" value="PEP_CTERM"/>
    <property type="match status" value="1"/>
</dbReference>
<dbReference type="InterPro" id="IPR013320">
    <property type="entry name" value="ConA-like_dom_sf"/>
</dbReference>
<reference evidence="3 4" key="1">
    <citation type="submission" date="2019-02" db="EMBL/GenBank/DDBJ databases">
        <title>Deep-cultivation of Planctomycetes and their phenomic and genomic characterization uncovers novel biology.</title>
        <authorList>
            <person name="Wiegand S."/>
            <person name="Jogler M."/>
            <person name="Boedeker C."/>
            <person name="Pinto D."/>
            <person name="Vollmers J."/>
            <person name="Rivas-Marin E."/>
            <person name="Kohn T."/>
            <person name="Peeters S.H."/>
            <person name="Heuer A."/>
            <person name="Rast P."/>
            <person name="Oberbeckmann S."/>
            <person name="Bunk B."/>
            <person name="Jeske O."/>
            <person name="Meyerdierks A."/>
            <person name="Storesund J.E."/>
            <person name="Kallscheuer N."/>
            <person name="Luecker S."/>
            <person name="Lage O.M."/>
            <person name="Pohl T."/>
            <person name="Merkel B.J."/>
            <person name="Hornburger P."/>
            <person name="Mueller R.-W."/>
            <person name="Bruemmer F."/>
            <person name="Labrenz M."/>
            <person name="Spormann A.M."/>
            <person name="Op den Camp H."/>
            <person name="Overmann J."/>
            <person name="Amann R."/>
            <person name="Jetten M.S.M."/>
            <person name="Mascher T."/>
            <person name="Medema M.H."/>
            <person name="Devos D.P."/>
            <person name="Kaster A.-K."/>
            <person name="Ovreas L."/>
            <person name="Rohde M."/>
            <person name="Galperin M.Y."/>
            <person name="Jogler C."/>
        </authorList>
    </citation>
    <scope>NUCLEOTIDE SEQUENCE [LARGE SCALE GENOMIC DNA]</scope>
    <source>
        <strain evidence="3 4">Spa11</strain>
    </source>
</reference>
<feature type="signal peptide" evidence="1">
    <location>
        <begin position="1"/>
        <end position="22"/>
    </location>
</feature>
<evidence type="ECO:0000259" key="2">
    <source>
        <dbReference type="Pfam" id="PF07589"/>
    </source>
</evidence>